<keyword evidence="8" id="KW-0472">Membrane</keyword>
<dbReference type="AlphaFoldDB" id="A0AAE3SMS0"/>
<accession>A0AAE3SMS0</accession>
<evidence type="ECO:0000313" key="10">
    <source>
        <dbReference type="EMBL" id="MCX2718977.1"/>
    </source>
</evidence>
<evidence type="ECO:0000256" key="1">
    <source>
        <dbReference type="ARBA" id="ARBA00004713"/>
    </source>
</evidence>
<comment type="catalytic activity">
    <reaction evidence="6 8">
        <text>lipid IVA (E. coli) + CMP-3-deoxy-beta-D-manno-octulosonate = alpha-Kdo-(2-&gt;6)-lipid IVA (E. coli) + CMP + H(+)</text>
        <dbReference type="Rhea" id="RHEA:28066"/>
        <dbReference type="ChEBI" id="CHEBI:15378"/>
        <dbReference type="ChEBI" id="CHEBI:58603"/>
        <dbReference type="ChEBI" id="CHEBI:60364"/>
        <dbReference type="ChEBI" id="CHEBI:60377"/>
        <dbReference type="ChEBI" id="CHEBI:85987"/>
        <dbReference type="EC" id="2.4.99.12"/>
    </reaction>
</comment>
<keyword evidence="8" id="KW-1003">Cell membrane</keyword>
<organism evidence="10 11">
    <name type="scientific">Lentiprolixibacter aurantiacus</name>
    <dbReference type="NCBI Taxonomy" id="2993939"/>
    <lineage>
        <taxon>Bacteria</taxon>
        <taxon>Pseudomonadati</taxon>
        <taxon>Bacteroidota</taxon>
        <taxon>Flavobacteriia</taxon>
        <taxon>Flavobacteriales</taxon>
        <taxon>Flavobacteriaceae</taxon>
        <taxon>Lentiprolixibacter</taxon>
    </lineage>
</organism>
<reference evidence="10" key="1">
    <citation type="submission" date="2022-11" db="EMBL/GenBank/DDBJ databases">
        <title>The characterization of three novel Bacteroidetes species and genomic analysis of their roles in tidal elemental geochemical cycles.</title>
        <authorList>
            <person name="Ma K.-J."/>
        </authorList>
    </citation>
    <scope>NUCLEOTIDE SEQUENCE</scope>
    <source>
        <strain evidence="10">M415</strain>
    </source>
</reference>
<dbReference type="InterPro" id="IPR039901">
    <property type="entry name" value="Kdotransferase"/>
</dbReference>
<dbReference type="GO" id="GO:0009245">
    <property type="term" value="P:lipid A biosynthetic process"/>
    <property type="evidence" value="ECO:0007669"/>
    <property type="project" value="TreeGrafter"/>
</dbReference>
<protein>
    <recommendedName>
        <fullName evidence="3 8">3-deoxy-D-manno-octulosonic acid transferase</fullName>
        <shortName evidence="8">Kdo transferase</shortName>
        <ecNumber evidence="2 8">2.4.99.12</ecNumber>
    </recommendedName>
    <alternativeName>
        <fullName evidence="5 8">Lipid IV(A) 3-deoxy-D-manno-octulosonic acid transferase</fullName>
    </alternativeName>
</protein>
<keyword evidence="8" id="KW-1133">Transmembrane helix</keyword>
<evidence type="ECO:0000256" key="4">
    <source>
        <dbReference type="ARBA" id="ARBA00022679"/>
    </source>
</evidence>
<feature type="domain" description="3-deoxy-D-manno-octulosonic-acid transferase N-terminal" evidence="9">
    <location>
        <begin position="60"/>
        <end position="221"/>
    </location>
</feature>
<evidence type="ECO:0000256" key="2">
    <source>
        <dbReference type="ARBA" id="ARBA00012621"/>
    </source>
</evidence>
<dbReference type="GO" id="GO:0043842">
    <property type="term" value="F:Kdo transferase activity"/>
    <property type="evidence" value="ECO:0007669"/>
    <property type="project" value="UniProtKB-EC"/>
</dbReference>
<feature type="active site" description="Proton acceptor" evidence="7">
    <location>
        <position position="75"/>
    </location>
</feature>
<comment type="pathway">
    <text evidence="1 8">Bacterial outer membrane biogenesis; LPS core biosynthesis.</text>
</comment>
<evidence type="ECO:0000313" key="11">
    <source>
        <dbReference type="Proteomes" id="UP001207116"/>
    </source>
</evidence>
<keyword evidence="11" id="KW-1185">Reference proteome</keyword>
<dbReference type="Gene3D" id="3.40.50.2000">
    <property type="entry name" value="Glycogen Phosphorylase B"/>
    <property type="match status" value="1"/>
</dbReference>
<evidence type="ECO:0000259" key="9">
    <source>
        <dbReference type="Pfam" id="PF04413"/>
    </source>
</evidence>
<evidence type="ECO:0000256" key="8">
    <source>
        <dbReference type="RuleBase" id="RU365103"/>
    </source>
</evidence>
<dbReference type="InterPro" id="IPR007507">
    <property type="entry name" value="Glycos_transf_N"/>
</dbReference>
<evidence type="ECO:0000256" key="3">
    <source>
        <dbReference type="ARBA" id="ARBA00019077"/>
    </source>
</evidence>
<feature type="transmembrane region" description="Helical" evidence="8">
    <location>
        <begin position="17"/>
        <end position="38"/>
    </location>
</feature>
<dbReference type="EC" id="2.4.99.12" evidence="2 8"/>
<dbReference type="SUPFAM" id="SSF53756">
    <property type="entry name" value="UDP-Glycosyltransferase/glycogen phosphorylase"/>
    <property type="match status" value="1"/>
</dbReference>
<name>A0AAE3SMS0_9FLAO</name>
<keyword evidence="8" id="KW-0812">Transmembrane</keyword>
<comment type="caution">
    <text evidence="10">The sequence shown here is derived from an EMBL/GenBank/DDBJ whole genome shotgun (WGS) entry which is preliminary data.</text>
</comment>
<keyword evidence="8" id="KW-0448">Lipopolysaccharide biosynthesis</keyword>
<dbReference type="EMBL" id="JAPFQP010000001">
    <property type="protein sequence ID" value="MCX2718977.1"/>
    <property type="molecule type" value="Genomic_DNA"/>
</dbReference>
<dbReference type="GO" id="GO:0005886">
    <property type="term" value="C:plasma membrane"/>
    <property type="evidence" value="ECO:0007669"/>
    <property type="project" value="UniProtKB-SubCell"/>
</dbReference>
<gene>
    <name evidence="10" type="ORF">OO016_05130</name>
</gene>
<comment type="similarity">
    <text evidence="8">Belongs to the glycosyltransferase group 1 family.</text>
</comment>
<evidence type="ECO:0000256" key="5">
    <source>
        <dbReference type="ARBA" id="ARBA00031445"/>
    </source>
</evidence>
<proteinExistence type="inferred from homology"/>
<dbReference type="PANTHER" id="PTHR42755:SF1">
    <property type="entry name" value="3-DEOXY-D-MANNO-OCTULOSONIC ACID TRANSFERASE, MITOCHONDRIAL-RELATED"/>
    <property type="match status" value="1"/>
</dbReference>
<dbReference type="RefSeq" id="WP_266011377.1">
    <property type="nucleotide sequence ID" value="NZ_JAPFQP010000001.1"/>
</dbReference>
<keyword evidence="4 8" id="KW-0808">Transferase</keyword>
<comment type="subcellular location">
    <subcellularLocation>
        <location evidence="8">Cell membrane</location>
    </subcellularLocation>
</comment>
<evidence type="ECO:0000256" key="6">
    <source>
        <dbReference type="ARBA" id="ARBA00049183"/>
    </source>
</evidence>
<comment type="function">
    <text evidence="8">Involved in lipopolysaccharide (LPS) biosynthesis. Catalyzes the transfer of 3-deoxy-D-manno-octulosonate (Kdo) residue(s) from CMP-Kdo to lipid IV(A), the tetraacyldisaccharide-1,4'-bisphosphate precursor of lipid A.</text>
</comment>
<dbReference type="Gene3D" id="3.40.50.11720">
    <property type="entry name" value="3-Deoxy-D-manno-octulosonic-acid transferase, N-terminal domain"/>
    <property type="match status" value="1"/>
</dbReference>
<evidence type="ECO:0000256" key="7">
    <source>
        <dbReference type="PIRSR" id="PIRSR639901-1"/>
    </source>
</evidence>
<dbReference type="GO" id="GO:0009244">
    <property type="term" value="P:lipopolysaccharide core region biosynthetic process"/>
    <property type="evidence" value="ECO:0007669"/>
    <property type="project" value="UniProtKB-UniRule"/>
</dbReference>
<dbReference type="InterPro" id="IPR038107">
    <property type="entry name" value="Glycos_transf_N_sf"/>
</dbReference>
<dbReference type="Pfam" id="PF04413">
    <property type="entry name" value="Glycos_transf_N"/>
    <property type="match status" value="1"/>
</dbReference>
<sequence length="431" mass="49607">MYWEKVVYFSAKHSGLYILYNFLVSLVGIFLVPASFFNRKLRLFYKGRRAVFSSLEMHLESNAPRIWVHAASLGEYEQGLPVVKELRTRYPHHQILITFFSPSGYEVKKNSPDADLVTYLPLDTRSNSRRFLDLVKPEVAIFIKYEVWPNYLRELSRRNIPVILISAIFNKKQIYFRPYGAFMLRALKQFRHYFVQDIKSANLLKEVGIQNSTVSGDTRFDRVAEILQQKDILPRIASFVNKNRCIVAGSTWPEDEKLLVPYINQTDKPVKFILVPHDIKKEHIQNLQRSIQKPVTTFSELKTSGETDFSVLIVDAIGLLTRIYQFGQVAYVGGGFATGLHNTLEPAVYGIPVLIGPQYEGFREAEELVSLEGVFSVNSAKELNQKLDELLENEELRNNTGRINSDYINRNLGATTKIIHYLQHLLSRPKN</sequence>
<dbReference type="Proteomes" id="UP001207116">
    <property type="component" value="Unassembled WGS sequence"/>
</dbReference>
<dbReference type="PANTHER" id="PTHR42755">
    <property type="entry name" value="3-DEOXY-MANNO-OCTULOSONATE CYTIDYLYLTRANSFERASE"/>
    <property type="match status" value="1"/>
</dbReference>